<name>A0A2H1HNK8_9MICO</name>
<feature type="DNA-binding region" description="H-T-H motif" evidence="2">
    <location>
        <begin position="47"/>
        <end position="66"/>
    </location>
</feature>
<dbReference type="AlphaFoldDB" id="A0A2H1HNK8"/>
<dbReference type="InterPro" id="IPR050109">
    <property type="entry name" value="HTH-type_TetR-like_transc_reg"/>
</dbReference>
<dbReference type="Gene3D" id="1.10.357.10">
    <property type="entry name" value="Tetracycline Repressor, domain 2"/>
    <property type="match status" value="1"/>
</dbReference>
<dbReference type="PRINTS" id="PR00455">
    <property type="entry name" value="HTHTETR"/>
</dbReference>
<dbReference type="InterPro" id="IPR009057">
    <property type="entry name" value="Homeodomain-like_sf"/>
</dbReference>
<accession>A0A2H1HNK8</accession>
<feature type="region of interest" description="Disordered" evidence="3">
    <location>
        <begin position="205"/>
        <end position="224"/>
    </location>
</feature>
<evidence type="ECO:0000256" key="2">
    <source>
        <dbReference type="PROSITE-ProRule" id="PRU00335"/>
    </source>
</evidence>
<feature type="domain" description="HTH tetR-type" evidence="4">
    <location>
        <begin position="24"/>
        <end position="84"/>
    </location>
</feature>
<evidence type="ECO:0000256" key="1">
    <source>
        <dbReference type="ARBA" id="ARBA00023125"/>
    </source>
</evidence>
<organism evidence="5 6">
    <name type="scientific">Brevibacterium casei CIP 102111</name>
    <dbReference type="NCBI Taxonomy" id="1255625"/>
    <lineage>
        <taxon>Bacteria</taxon>
        <taxon>Bacillati</taxon>
        <taxon>Actinomycetota</taxon>
        <taxon>Actinomycetes</taxon>
        <taxon>Micrococcales</taxon>
        <taxon>Brevibacteriaceae</taxon>
        <taxon>Brevibacterium</taxon>
    </lineage>
</organism>
<dbReference type="InterPro" id="IPR001647">
    <property type="entry name" value="HTH_TetR"/>
</dbReference>
<feature type="region of interest" description="Disordered" evidence="3">
    <location>
        <begin position="1"/>
        <end position="25"/>
    </location>
</feature>
<dbReference type="SUPFAM" id="SSF46689">
    <property type="entry name" value="Homeodomain-like"/>
    <property type="match status" value="1"/>
</dbReference>
<dbReference type="Pfam" id="PF17933">
    <property type="entry name" value="TetR_C_25"/>
    <property type="match status" value="1"/>
</dbReference>
<evidence type="ECO:0000259" key="4">
    <source>
        <dbReference type="PROSITE" id="PS50977"/>
    </source>
</evidence>
<reference evidence="5 6" key="1">
    <citation type="submission" date="2017-03" db="EMBL/GenBank/DDBJ databases">
        <authorList>
            <person name="Afonso C.L."/>
            <person name="Miller P.J."/>
            <person name="Scott M.A."/>
            <person name="Spackman E."/>
            <person name="Goraichik I."/>
            <person name="Dimitrov K.M."/>
            <person name="Suarez D.L."/>
            <person name="Swayne D.E."/>
        </authorList>
    </citation>
    <scope>NUCLEOTIDE SEQUENCE [LARGE SCALE GENOMIC DNA]</scope>
    <source>
        <strain evidence="5 6">CIP 102111</strain>
    </source>
</reference>
<dbReference type="Proteomes" id="UP000234333">
    <property type="component" value="Unassembled WGS sequence"/>
</dbReference>
<dbReference type="PROSITE" id="PS50977">
    <property type="entry name" value="HTH_TETR_2"/>
    <property type="match status" value="1"/>
</dbReference>
<evidence type="ECO:0000313" key="6">
    <source>
        <dbReference type="Proteomes" id="UP000234333"/>
    </source>
</evidence>
<keyword evidence="1 2" id="KW-0238">DNA-binding</keyword>
<evidence type="ECO:0000313" key="5">
    <source>
        <dbReference type="EMBL" id="SMX64508.1"/>
    </source>
</evidence>
<dbReference type="InterPro" id="IPR041484">
    <property type="entry name" value="TetR_C_25"/>
</dbReference>
<dbReference type="EMBL" id="FXZC01000001">
    <property type="protein sequence ID" value="SMX64508.1"/>
    <property type="molecule type" value="Genomic_DNA"/>
</dbReference>
<proteinExistence type="predicted"/>
<evidence type="ECO:0000256" key="3">
    <source>
        <dbReference type="SAM" id="MobiDB-lite"/>
    </source>
</evidence>
<dbReference type="Pfam" id="PF00440">
    <property type="entry name" value="TetR_N"/>
    <property type="match status" value="1"/>
</dbReference>
<sequence>MRLILNMRSTSPQKEPGRSPNSSPETAQRILDAAVGEFAAHGFAKTTVRAIAAAAGVSPGLVIHHFGSKEGLRTACDDHVFALITEKKAENAKYAVMAMQMMFDDPVMTTAVEYLLKSLLDPSPHGQRYFDHYVDLVESYLADGFAGYSFRRSDDPHGQAATLAVMALAPAMLAQRLESNLGTGDIAETMTRIAPHLLDLYQNGVLDSVPDQTPDTPTKGDDTP</sequence>
<dbReference type="PANTHER" id="PTHR30055">
    <property type="entry name" value="HTH-TYPE TRANSCRIPTIONAL REGULATOR RUTR"/>
    <property type="match status" value="1"/>
</dbReference>
<feature type="compositionally biased region" description="Polar residues" evidence="3">
    <location>
        <begin position="7"/>
        <end position="25"/>
    </location>
</feature>
<dbReference type="PANTHER" id="PTHR30055:SF146">
    <property type="entry name" value="HTH-TYPE TRANSCRIPTIONAL DUAL REGULATOR CECR"/>
    <property type="match status" value="1"/>
</dbReference>
<protein>
    <submittedName>
        <fullName evidence="5">Transcriptional regulator, TetR family</fullName>
    </submittedName>
</protein>
<gene>
    <name evidence="5" type="ORF">BC102111_00328</name>
</gene>
<dbReference type="GO" id="GO:0003700">
    <property type="term" value="F:DNA-binding transcription factor activity"/>
    <property type="evidence" value="ECO:0007669"/>
    <property type="project" value="TreeGrafter"/>
</dbReference>
<dbReference type="GO" id="GO:0000976">
    <property type="term" value="F:transcription cis-regulatory region binding"/>
    <property type="evidence" value="ECO:0007669"/>
    <property type="project" value="TreeGrafter"/>
</dbReference>